<dbReference type="EMBL" id="MU005769">
    <property type="protein sequence ID" value="KAF2710122.1"/>
    <property type="molecule type" value="Genomic_DNA"/>
</dbReference>
<accession>A0A6G1KCC7</accession>
<name>A0A6G1KCC7_9PLEO</name>
<organism evidence="1 2">
    <name type="scientific">Pleomassaria siparia CBS 279.74</name>
    <dbReference type="NCBI Taxonomy" id="1314801"/>
    <lineage>
        <taxon>Eukaryota</taxon>
        <taxon>Fungi</taxon>
        <taxon>Dikarya</taxon>
        <taxon>Ascomycota</taxon>
        <taxon>Pezizomycotina</taxon>
        <taxon>Dothideomycetes</taxon>
        <taxon>Pleosporomycetidae</taxon>
        <taxon>Pleosporales</taxon>
        <taxon>Pleomassariaceae</taxon>
        <taxon>Pleomassaria</taxon>
    </lineage>
</organism>
<keyword evidence="2" id="KW-1185">Reference proteome</keyword>
<dbReference type="AlphaFoldDB" id="A0A6G1KCC7"/>
<proteinExistence type="predicted"/>
<gene>
    <name evidence="1" type="ORF">K504DRAFT_252034</name>
</gene>
<protein>
    <submittedName>
        <fullName evidence="1">Uncharacterized protein</fullName>
    </submittedName>
</protein>
<sequence>MRCKASVCSVPRLLHGQYTLHTCTLYTVHCTLYTAQILQRHALATVSSAFMFRSRCKTPFWELDLRFQVHNSPDPPPPPPPPTGRLPVAITLYGVHSRAMTRWKTNETFVRRLAGILWSVNYHAMAAHVVFQARPSNDSSTP</sequence>
<evidence type="ECO:0000313" key="1">
    <source>
        <dbReference type="EMBL" id="KAF2710122.1"/>
    </source>
</evidence>
<dbReference type="Proteomes" id="UP000799428">
    <property type="component" value="Unassembled WGS sequence"/>
</dbReference>
<evidence type="ECO:0000313" key="2">
    <source>
        <dbReference type="Proteomes" id="UP000799428"/>
    </source>
</evidence>
<reference evidence="1" key="1">
    <citation type="journal article" date="2020" name="Stud. Mycol.">
        <title>101 Dothideomycetes genomes: a test case for predicting lifestyles and emergence of pathogens.</title>
        <authorList>
            <person name="Haridas S."/>
            <person name="Albert R."/>
            <person name="Binder M."/>
            <person name="Bloem J."/>
            <person name="Labutti K."/>
            <person name="Salamov A."/>
            <person name="Andreopoulos B."/>
            <person name="Baker S."/>
            <person name="Barry K."/>
            <person name="Bills G."/>
            <person name="Bluhm B."/>
            <person name="Cannon C."/>
            <person name="Castanera R."/>
            <person name="Culley D."/>
            <person name="Daum C."/>
            <person name="Ezra D."/>
            <person name="Gonzalez J."/>
            <person name="Henrissat B."/>
            <person name="Kuo A."/>
            <person name="Liang C."/>
            <person name="Lipzen A."/>
            <person name="Lutzoni F."/>
            <person name="Magnuson J."/>
            <person name="Mondo S."/>
            <person name="Nolan M."/>
            <person name="Ohm R."/>
            <person name="Pangilinan J."/>
            <person name="Park H.-J."/>
            <person name="Ramirez L."/>
            <person name="Alfaro M."/>
            <person name="Sun H."/>
            <person name="Tritt A."/>
            <person name="Yoshinaga Y."/>
            <person name="Zwiers L.-H."/>
            <person name="Turgeon B."/>
            <person name="Goodwin S."/>
            <person name="Spatafora J."/>
            <person name="Crous P."/>
            <person name="Grigoriev I."/>
        </authorList>
    </citation>
    <scope>NUCLEOTIDE SEQUENCE</scope>
    <source>
        <strain evidence="1">CBS 279.74</strain>
    </source>
</reference>